<evidence type="ECO:0000313" key="2">
    <source>
        <dbReference type="Proteomes" id="UP000237105"/>
    </source>
</evidence>
<sequence length="62" mass="7110">MDIPKQIWDWEGLGLSHLISLLARSFILPPSQLHLYLVPLKLEGLAFKIPESEIEQVELKLC</sequence>
<dbReference type="Proteomes" id="UP000237105">
    <property type="component" value="Unassembled WGS sequence"/>
</dbReference>
<protein>
    <submittedName>
        <fullName evidence="1">Uncharacterized protein</fullName>
    </submittedName>
</protein>
<comment type="caution">
    <text evidence="1">The sequence shown here is derived from an EMBL/GenBank/DDBJ whole genome shotgun (WGS) entry which is preliminary data.</text>
</comment>
<proteinExistence type="predicted"/>
<dbReference type="AlphaFoldDB" id="A0A2P5BH49"/>
<keyword evidence="2" id="KW-1185">Reference proteome</keyword>
<reference evidence="2" key="1">
    <citation type="submission" date="2016-06" db="EMBL/GenBank/DDBJ databases">
        <title>Parallel loss of symbiosis genes in relatives of nitrogen-fixing non-legume Parasponia.</title>
        <authorList>
            <person name="Van Velzen R."/>
            <person name="Holmer R."/>
            <person name="Bu F."/>
            <person name="Rutten L."/>
            <person name="Van Zeijl A."/>
            <person name="Liu W."/>
            <person name="Santuari L."/>
            <person name="Cao Q."/>
            <person name="Sharma T."/>
            <person name="Shen D."/>
            <person name="Roswanjaya Y."/>
            <person name="Wardhani T."/>
            <person name="Kalhor M.S."/>
            <person name="Jansen J."/>
            <person name="Van den Hoogen J."/>
            <person name="Gungor B."/>
            <person name="Hartog M."/>
            <person name="Hontelez J."/>
            <person name="Verver J."/>
            <person name="Yang W.-C."/>
            <person name="Schijlen E."/>
            <person name="Repin R."/>
            <person name="Schilthuizen M."/>
            <person name="Schranz E."/>
            <person name="Heidstra R."/>
            <person name="Miyata K."/>
            <person name="Fedorova E."/>
            <person name="Kohlen W."/>
            <person name="Bisseling T."/>
            <person name="Smit S."/>
            <person name="Geurts R."/>
        </authorList>
    </citation>
    <scope>NUCLEOTIDE SEQUENCE [LARGE SCALE GENOMIC DNA]</scope>
    <source>
        <strain evidence="2">cv. WU1-14</strain>
    </source>
</reference>
<gene>
    <name evidence="1" type="ORF">PanWU01x14_239730</name>
</gene>
<evidence type="ECO:0000313" key="1">
    <source>
        <dbReference type="EMBL" id="PON48083.1"/>
    </source>
</evidence>
<dbReference type="EMBL" id="JXTB01000282">
    <property type="protein sequence ID" value="PON48083.1"/>
    <property type="molecule type" value="Genomic_DNA"/>
</dbReference>
<organism evidence="1 2">
    <name type="scientific">Parasponia andersonii</name>
    <name type="common">Sponia andersonii</name>
    <dbReference type="NCBI Taxonomy" id="3476"/>
    <lineage>
        <taxon>Eukaryota</taxon>
        <taxon>Viridiplantae</taxon>
        <taxon>Streptophyta</taxon>
        <taxon>Embryophyta</taxon>
        <taxon>Tracheophyta</taxon>
        <taxon>Spermatophyta</taxon>
        <taxon>Magnoliopsida</taxon>
        <taxon>eudicotyledons</taxon>
        <taxon>Gunneridae</taxon>
        <taxon>Pentapetalae</taxon>
        <taxon>rosids</taxon>
        <taxon>fabids</taxon>
        <taxon>Rosales</taxon>
        <taxon>Cannabaceae</taxon>
        <taxon>Parasponia</taxon>
    </lineage>
</organism>
<name>A0A2P5BH49_PARAD</name>
<accession>A0A2P5BH49</accession>